<keyword evidence="2" id="KW-1185">Reference proteome</keyword>
<accession>A0A4R3I0X5</accession>
<evidence type="ECO:0000313" key="1">
    <source>
        <dbReference type="EMBL" id="TCS38225.1"/>
    </source>
</evidence>
<dbReference type="Pfam" id="PF04351">
    <property type="entry name" value="PilP"/>
    <property type="match status" value="1"/>
</dbReference>
<dbReference type="Gene3D" id="2.30.30.830">
    <property type="match status" value="1"/>
</dbReference>
<protein>
    <submittedName>
        <fullName evidence="1">Type IV pilus assembly protein PilP</fullName>
    </submittedName>
</protein>
<sequence>MSVVNKALVVLVLPLVLFSCVKQDPLTDLKAFVQEQDSRPKGKIPPPPEFAQPEFVSYTASSLRSPFEVPRPVELVAEEKNAPKSNVSPDFGRVKEYLETFRIENISMVGTLYGLDAEEVLWALVKDAQGEVHKVRVGNYLGRNFGRIVDISETQIDLIEIVPSGKENWVERPRVILLNGLDQ</sequence>
<dbReference type="AlphaFoldDB" id="A0A4R3I0X5"/>
<dbReference type="EMBL" id="SLZR01000016">
    <property type="protein sequence ID" value="TCS38225.1"/>
    <property type="molecule type" value="Genomic_DNA"/>
</dbReference>
<reference evidence="1 2" key="1">
    <citation type="submission" date="2019-03" db="EMBL/GenBank/DDBJ databases">
        <title>Genomic Encyclopedia of Archaeal and Bacterial Type Strains, Phase II (KMG-II): from individual species to whole genera.</title>
        <authorList>
            <person name="Goeker M."/>
        </authorList>
    </citation>
    <scope>NUCLEOTIDE SEQUENCE [LARGE SCALE GENOMIC DNA]</scope>
    <source>
        <strain evidence="1 2">DSM 15388</strain>
    </source>
</reference>
<dbReference type="InterPro" id="IPR007446">
    <property type="entry name" value="PilP"/>
</dbReference>
<dbReference type="PIRSF" id="PIRSF016481">
    <property type="entry name" value="Pilus_assembly_PilP"/>
    <property type="match status" value="1"/>
</dbReference>
<dbReference type="OrthoDB" id="5296580at2"/>
<gene>
    <name evidence="1" type="ORF">BCF53_11636</name>
</gene>
<evidence type="ECO:0000313" key="2">
    <source>
        <dbReference type="Proteomes" id="UP000295793"/>
    </source>
</evidence>
<dbReference type="PROSITE" id="PS51257">
    <property type="entry name" value="PROKAR_LIPOPROTEIN"/>
    <property type="match status" value="1"/>
</dbReference>
<organism evidence="1 2">
    <name type="scientific">Reinekea marinisedimentorum</name>
    <dbReference type="NCBI Taxonomy" id="230495"/>
    <lineage>
        <taxon>Bacteria</taxon>
        <taxon>Pseudomonadati</taxon>
        <taxon>Pseudomonadota</taxon>
        <taxon>Gammaproteobacteria</taxon>
        <taxon>Oceanospirillales</taxon>
        <taxon>Saccharospirillaceae</taxon>
        <taxon>Reinekea</taxon>
    </lineage>
</organism>
<proteinExistence type="predicted"/>
<dbReference type="Proteomes" id="UP000295793">
    <property type="component" value="Unassembled WGS sequence"/>
</dbReference>
<comment type="caution">
    <text evidence="1">The sequence shown here is derived from an EMBL/GenBank/DDBJ whole genome shotgun (WGS) entry which is preliminary data.</text>
</comment>
<dbReference type="RefSeq" id="WP_132702956.1">
    <property type="nucleotide sequence ID" value="NZ_SLZR01000016.1"/>
</dbReference>
<name>A0A4R3I0X5_9GAMM</name>